<dbReference type="Gene3D" id="2.40.128.110">
    <property type="entry name" value="Lipid/polyisoprenoid-binding, YceI-like"/>
    <property type="match status" value="1"/>
</dbReference>
<evidence type="ECO:0000313" key="4">
    <source>
        <dbReference type="Proteomes" id="UP000427820"/>
    </source>
</evidence>
<keyword evidence="4" id="KW-1185">Reference proteome</keyword>
<dbReference type="AlphaFoldDB" id="A0AA92ERR2"/>
<organism evidence="3 4">
    <name type="scientific">Pseudidiomarina andamanensis</name>
    <dbReference type="NCBI Taxonomy" id="1940690"/>
    <lineage>
        <taxon>Bacteria</taxon>
        <taxon>Pseudomonadati</taxon>
        <taxon>Pseudomonadota</taxon>
        <taxon>Gammaproteobacteria</taxon>
        <taxon>Alteromonadales</taxon>
        <taxon>Idiomarinaceae</taxon>
        <taxon>Pseudidiomarina</taxon>
    </lineage>
</organism>
<name>A0AA92ERR2_9GAMM</name>
<accession>A0AA92ERR2</accession>
<protein>
    <submittedName>
        <fullName evidence="3">YceI family protein</fullName>
    </submittedName>
</protein>
<feature type="chain" id="PRO_5041648947" evidence="1">
    <location>
        <begin position="24"/>
        <end position="194"/>
    </location>
</feature>
<dbReference type="EMBL" id="CP032551">
    <property type="protein sequence ID" value="QGT95378.1"/>
    <property type="molecule type" value="Genomic_DNA"/>
</dbReference>
<evidence type="ECO:0000313" key="3">
    <source>
        <dbReference type="EMBL" id="QGT95378.1"/>
    </source>
</evidence>
<dbReference type="RefSeq" id="WP_156266429.1">
    <property type="nucleotide sequence ID" value="NZ_CP032551.1"/>
</dbReference>
<sequence>MSIKNFLLTGLCSVAFFTVSAQADTWQLDSENSVLNFVSVKNNHIAEIHRFTELQGTWEDNQVNIEIPVVSLDTQIPIRNERMLEHLFQSTEYSVATATAKLEDDVLLAMPVGETIPLVVETQVYIAGESESVSSYLQVTRLTEDRFLATTTQPIIIDTKAFKLVAGIDKLREIAGLSRIDYSVPVTFSVQFTR</sequence>
<gene>
    <name evidence="3" type="ORF">D3795_03930</name>
</gene>
<evidence type="ECO:0000259" key="2">
    <source>
        <dbReference type="SMART" id="SM00867"/>
    </source>
</evidence>
<dbReference type="InterPro" id="IPR007372">
    <property type="entry name" value="Lipid/polyisoprenoid-bd_YceI"/>
</dbReference>
<dbReference type="Proteomes" id="UP000427820">
    <property type="component" value="Chromosome"/>
</dbReference>
<feature type="domain" description="Lipid/polyisoprenoid-binding YceI-like" evidence="2">
    <location>
        <begin position="25"/>
        <end position="193"/>
    </location>
</feature>
<feature type="signal peptide" evidence="1">
    <location>
        <begin position="1"/>
        <end position="23"/>
    </location>
</feature>
<dbReference type="InterPro" id="IPR027016">
    <property type="entry name" value="UCP029811"/>
</dbReference>
<dbReference type="PIRSF" id="PIRSF029811">
    <property type="entry name" value="UCP029811"/>
    <property type="match status" value="1"/>
</dbReference>
<reference evidence="3 4" key="1">
    <citation type="submission" date="2018-09" db="EMBL/GenBank/DDBJ databases">
        <title>Whole genome sequencing of Idiomarina andamanensis W-5T (LMG 29773T= JCM 31645T).</title>
        <authorList>
            <person name="Das S.K."/>
        </authorList>
    </citation>
    <scope>NUCLEOTIDE SEQUENCE [LARGE SCALE GENOMIC DNA]</scope>
    <source>
        <strain evidence="3 4">W-5T</strain>
    </source>
</reference>
<dbReference type="InterPro" id="IPR036761">
    <property type="entry name" value="TTHA0802/YceI-like_sf"/>
</dbReference>
<dbReference type="KEGG" id="panm:D3795_03930"/>
<dbReference type="Pfam" id="PF04264">
    <property type="entry name" value="YceI"/>
    <property type="match status" value="1"/>
</dbReference>
<keyword evidence="1" id="KW-0732">Signal</keyword>
<proteinExistence type="predicted"/>
<evidence type="ECO:0000256" key="1">
    <source>
        <dbReference type="SAM" id="SignalP"/>
    </source>
</evidence>
<dbReference type="SUPFAM" id="SSF101874">
    <property type="entry name" value="YceI-like"/>
    <property type="match status" value="1"/>
</dbReference>
<dbReference type="SMART" id="SM00867">
    <property type="entry name" value="YceI"/>
    <property type="match status" value="1"/>
</dbReference>